<dbReference type="KEGG" id="tsin:OXH18_23000"/>
<dbReference type="Gene3D" id="1.25.40.20">
    <property type="entry name" value="Ankyrin repeat-containing domain"/>
    <property type="match status" value="1"/>
</dbReference>
<reference evidence="1" key="1">
    <citation type="submission" date="2022-12" db="EMBL/GenBank/DDBJ databases">
        <title>Polyphasic identification of a Novel Hot-Spring Cyanobacterium Ocullathermofonsia sinensis gen nov. sp. nov. and Genomic Insights on its Adaptations to the Thermal Habitat.</title>
        <authorList>
            <person name="Daroch M."/>
            <person name="Tang J."/>
            <person name="Jiang Y."/>
        </authorList>
    </citation>
    <scope>NUCLEOTIDE SEQUENCE</scope>
    <source>
        <strain evidence="1">PKUAC-SCTA174</strain>
    </source>
</reference>
<proteinExistence type="predicted"/>
<keyword evidence="2" id="KW-1185">Reference proteome</keyword>
<accession>A0A9E8ZBX0</accession>
<organism evidence="1 2">
    <name type="scientific">Thermocoleostomius sinensis A174</name>
    <dbReference type="NCBI Taxonomy" id="2016057"/>
    <lineage>
        <taxon>Bacteria</taxon>
        <taxon>Bacillati</taxon>
        <taxon>Cyanobacteriota</taxon>
        <taxon>Cyanophyceae</taxon>
        <taxon>Oculatellales</taxon>
        <taxon>Oculatellaceae</taxon>
        <taxon>Thermocoleostomius</taxon>
    </lineage>
</organism>
<evidence type="ECO:0000313" key="1">
    <source>
        <dbReference type="EMBL" id="WAL60006.1"/>
    </source>
</evidence>
<dbReference type="AlphaFoldDB" id="A0A9E8ZBX0"/>
<protein>
    <submittedName>
        <fullName evidence="1">Ankyrin repeat domain-containing protein</fullName>
    </submittedName>
</protein>
<dbReference type="SUPFAM" id="SSF48403">
    <property type="entry name" value="Ankyrin repeat"/>
    <property type="match status" value="1"/>
</dbReference>
<name>A0A9E8ZBX0_9CYAN</name>
<dbReference type="InterPro" id="IPR036770">
    <property type="entry name" value="Ankyrin_rpt-contain_sf"/>
</dbReference>
<dbReference type="EMBL" id="CP113797">
    <property type="protein sequence ID" value="WAL60006.1"/>
    <property type="molecule type" value="Genomic_DNA"/>
</dbReference>
<evidence type="ECO:0000313" key="2">
    <source>
        <dbReference type="Proteomes" id="UP001163152"/>
    </source>
</evidence>
<dbReference type="Proteomes" id="UP001163152">
    <property type="component" value="Chromosome"/>
</dbReference>
<sequence>MAAEWDGITKSEVLRDDEVVIRHALADAAKQYNWKKTLEILDERPDLINVTRPDGQSLYTPLHQAAHGNAPVEVVQKMVGMGAWRTLRNIADERAVDIAKRKGYQGLIQLLEPVYKTHISHTTFQKIQLHFHDIILDRADDWVQKYRLRLPELEPLLEVEQPQMWFPIPDMYGGFSYWLDGEGKNAKLISESWCRVVGGQGSVMRLLVKRES</sequence>
<gene>
    <name evidence="1" type="ORF">OXH18_23000</name>
</gene>
<dbReference type="RefSeq" id="WP_268609835.1">
    <property type="nucleotide sequence ID" value="NZ_CP113797.1"/>
</dbReference>